<organism evidence="3 4">
    <name type="scientific">Aspergillus lucknowensis</name>
    <dbReference type="NCBI Taxonomy" id="176173"/>
    <lineage>
        <taxon>Eukaryota</taxon>
        <taxon>Fungi</taxon>
        <taxon>Dikarya</taxon>
        <taxon>Ascomycota</taxon>
        <taxon>Pezizomycotina</taxon>
        <taxon>Eurotiomycetes</taxon>
        <taxon>Eurotiomycetidae</taxon>
        <taxon>Eurotiales</taxon>
        <taxon>Aspergillaceae</taxon>
        <taxon>Aspergillus</taxon>
        <taxon>Aspergillus subgen. Nidulantes</taxon>
    </lineage>
</organism>
<keyword evidence="2" id="KW-0472">Membrane</keyword>
<protein>
    <submittedName>
        <fullName evidence="3">Uncharacterized protein</fullName>
    </submittedName>
</protein>
<proteinExistence type="predicted"/>
<dbReference type="RefSeq" id="XP_070888697.1">
    <property type="nucleotide sequence ID" value="XM_071027321.1"/>
</dbReference>
<keyword evidence="4" id="KW-1185">Reference proteome</keyword>
<feature type="compositionally biased region" description="Polar residues" evidence="1">
    <location>
        <begin position="745"/>
        <end position="762"/>
    </location>
</feature>
<comment type="caution">
    <text evidence="3">The sequence shown here is derived from an EMBL/GenBank/DDBJ whole genome shotgun (WGS) entry which is preliminary data.</text>
</comment>
<dbReference type="EMBL" id="JBFXLQ010000008">
    <property type="protein sequence ID" value="KAL2869718.1"/>
    <property type="molecule type" value="Genomic_DNA"/>
</dbReference>
<evidence type="ECO:0000313" key="3">
    <source>
        <dbReference type="EMBL" id="KAL2869718.1"/>
    </source>
</evidence>
<evidence type="ECO:0000256" key="2">
    <source>
        <dbReference type="SAM" id="Phobius"/>
    </source>
</evidence>
<feature type="transmembrane region" description="Helical" evidence="2">
    <location>
        <begin position="963"/>
        <end position="983"/>
    </location>
</feature>
<name>A0ABR4LYU8_9EURO</name>
<reference evidence="3 4" key="1">
    <citation type="submission" date="2024-07" db="EMBL/GenBank/DDBJ databases">
        <title>Section-level genome sequencing and comparative genomics of Aspergillus sections Usti and Cavernicolus.</title>
        <authorList>
            <consortium name="Lawrence Berkeley National Laboratory"/>
            <person name="Nybo J.L."/>
            <person name="Vesth T.C."/>
            <person name="Theobald S."/>
            <person name="Frisvad J.C."/>
            <person name="Larsen T.O."/>
            <person name="Kjaerboelling I."/>
            <person name="Rothschild-Mancinelli K."/>
            <person name="Lyhne E.K."/>
            <person name="Kogle M.E."/>
            <person name="Barry K."/>
            <person name="Clum A."/>
            <person name="Na H."/>
            <person name="Ledsgaard L."/>
            <person name="Lin J."/>
            <person name="Lipzen A."/>
            <person name="Kuo A."/>
            <person name="Riley R."/>
            <person name="Mondo S."/>
            <person name="Labutti K."/>
            <person name="Haridas S."/>
            <person name="Pangalinan J."/>
            <person name="Salamov A.A."/>
            <person name="Simmons B.A."/>
            <person name="Magnuson J.K."/>
            <person name="Chen J."/>
            <person name="Drula E."/>
            <person name="Henrissat B."/>
            <person name="Wiebenga A."/>
            <person name="Lubbers R.J."/>
            <person name="Gomes A.C."/>
            <person name="Macurrencykelacurrency M.R."/>
            <person name="Stajich J."/>
            <person name="Grigoriev I.V."/>
            <person name="Mortensen U.H."/>
            <person name="De Vries R.P."/>
            <person name="Baker S.E."/>
            <person name="Andersen M.R."/>
        </authorList>
    </citation>
    <scope>NUCLEOTIDE SEQUENCE [LARGE SCALE GENOMIC DNA]</scope>
    <source>
        <strain evidence="3 4">CBS 449.75</strain>
    </source>
</reference>
<feature type="region of interest" description="Disordered" evidence="1">
    <location>
        <begin position="740"/>
        <end position="764"/>
    </location>
</feature>
<sequence>MGNHPLAILLRRGRGERIGDIVKIICSTHASCGVVARTLSMPESVKLLLFPHAEGCPIHEILSALDSTSQSIAGGDWESSASSYPAGNVHKTCRVDVGARLQSHELARLPDLVATIQSDLKAFQTNNQTARKSGFKQNRPFKVSDNLKGALLYSVAGSPLKLARLLKAWPDLKSKPALMILVTAQAARLDSVESVASLLELGTPVTSSIISVSGVGTMSRLLIRELVKRRQYLRDLAFEVLPPEEVKPLGLSPRSLPDISLLALCSLFTQHGFDIGSYHQGITHVQSVFHAPGLSPLHMEGLWGAGFRDIDVPDEFGHTPLVVWDVGRPLQSSLDRAEWLIHRGADVEKVVSSNSTSVCHHLCLNLMHKFTAMCYEQRRVSKTIEEALDAVHKAISRLEDSSLSLVGTAFRSSVSDSCICHCSINGCTPLVVALRHIRRTIELLSSSEDITEKAYKYDLISGVYEIILTDAIPSSSHVVRSVLRLLTFDCLGLTHTCCREDSTLDLQPFSKDDSLEIHDEERLLLIDLRTLVNRFANEYKALGIPLWDFVETHWSVKMTTYLQSKGESIDPSSLCVILASRLGNEASSLPHTNPNAPVPAGELAQSSMALIGAQLIVNSSLELVSHRIKLIKLRSTKKFHWPSATYLIRISLETLLDRLFRRQIPRGYGRLTWTCQHCQRTFTETVKEMFPGAASDWVQQLNQAQTSESRSASVITPKSTLVAKFSQAIAMLFRNVYGPGRKSPTRTTPHTLPQSGNTSQPRSVDPKYLLLGIPSYRRKDRLIHLDIQNVTTDEQLYRSMYQAYNTARRRWKWIRLRSLSHIEWKQFYIYHSDKIALNRKAEEDWPQCGRASCETGCKLAVDYEYSPRPAHVDPPIPREALIHFLENPDHAGSKMFHHDIVPKRGSFLSLGPNEHLREGWCLAFIETLSWAKIAAIEGVIGLGSLIFAVAWTETHGSGSISDAFAPSCWILALGAIVLTLIYYHEQ</sequence>
<dbReference type="Proteomes" id="UP001610432">
    <property type="component" value="Unassembled WGS sequence"/>
</dbReference>
<keyword evidence="2" id="KW-1133">Transmembrane helix</keyword>
<accession>A0ABR4LYU8</accession>
<dbReference type="GeneID" id="98142393"/>
<evidence type="ECO:0000256" key="1">
    <source>
        <dbReference type="SAM" id="MobiDB-lite"/>
    </source>
</evidence>
<gene>
    <name evidence="3" type="ORF">BJX67DRAFT_320342</name>
</gene>
<keyword evidence="2" id="KW-0812">Transmembrane</keyword>
<feature type="transmembrane region" description="Helical" evidence="2">
    <location>
        <begin position="930"/>
        <end position="951"/>
    </location>
</feature>
<evidence type="ECO:0000313" key="4">
    <source>
        <dbReference type="Proteomes" id="UP001610432"/>
    </source>
</evidence>